<dbReference type="InterPro" id="IPR018011">
    <property type="entry name" value="Carb_sulfotrans_8-10"/>
</dbReference>
<keyword evidence="9" id="KW-0735">Signal-anchor</keyword>
<keyword evidence="7" id="KW-0472">Membrane</keyword>
<dbReference type="GO" id="GO:0016051">
    <property type="term" value="P:carbohydrate biosynthetic process"/>
    <property type="evidence" value="ECO:0007669"/>
    <property type="project" value="InterPro"/>
</dbReference>
<dbReference type="PANTHER" id="PTHR12137">
    <property type="entry name" value="CARBOHYDRATE SULFOTRANSFERASE"/>
    <property type="match status" value="1"/>
</dbReference>
<comment type="similarity">
    <text evidence="2 9">Belongs to the sulfotransferase 2 family.</text>
</comment>
<proteinExistence type="inferred from homology"/>
<keyword evidence="9" id="KW-0119">Carbohydrate metabolism</keyword>
<keyword evidence="6 9" id="KW-0333">Golgi apparatus</keyword>
<dbReference type="InterPro" id="IPR005331">
    <property type="entry name" value="Sulfotransferase"/>
</dbReference>
<keyword evidence="8 9" id="KW-0325">Glycoprotein</keyword>
<dbReference type="PANTHER" id="PTHR12137:SF54">
    <property type="entry name" value="CARBOHYDRATE SULFOTRANSFERASE"/>
    <property type="match status" value="1"/>
</dbReference>
<dbReference type="AlphaFoldDB" id="A0A5B7H692"/>
<evidence type="ECO:0000313" key="11">
    <source>
        <dbReference type="Proteomes" id="UP000324222"/>
    </source>
</evidence>
<dbReference type="EC" id="2.8.2.-" evidence="9"/>
<evidence type="ECO:0000256" key="1">
    <source>
        <dbReference type="ARBA" id="ARBA00004323"/>
    </source>
</evidence>
<keyword evidence="4" id="KW-0812">Transmembrane</keyword>
<keyword evidence="11" id="KW-1185">Reference proteome</keyword>
<evidence type="ECO:0000256" key="5">
    <source>
        <dbReference type="ARBA" id="ARBA00022989"/>
    </source>
</evidence>
<protein>
    <recommendedName>
        <fullName evidence="9">Carbohydrate sulfotransferase</fullName>
        <ecNumber evidence="9">2.8.2.-</ecNumber>
    </recommendedName>
</protein>
<dbReference type="GO" id="GO:0008146">
    <property type="term" value="F:sulfotransferase activity"/>
    <property type="evidence" value="ECO:0007669"/>
    <property type="project" value="InterPro"/>
</dbReference>
<evidence type="ECO:0000256" key="4">
    <source>
        <dbReference type="ARBA" id="ARBA00022692"/>
    </source>
</evidence>
<gene>
    <name evidence="10" type="primary">Chst9_2</name>
    <name evidence="10" type="ORF">E2C01_059503</name>
</gene>
<evidence type="ECO:0000256" key="2">
    <source>
        <dbReference type="ARBA" id="ARBA00006339"/>
    </source>
</evidence>
<evidence type="ECO:0000256" key="6">
    <source>
        <dbReference type="ARBA" id="ARBA00023034"/>
    </source>
</evidence>
<comment type="subcellular location">
    <subcellularLocation>
        <location evidence="1 9">Golgi apparatus membrane</location>
        <topology evidence="1 9">Single-pass type II membrane protein</topology>
    </subcellularLocation>
</comment>
<evidence type="ECO:0000313" key="10">
    <source>
        <dbReference type="EMBL" id="MPC65369.1"/>
    </source>
</evidence>
<dbReference type="GO" id="GO:0000139">
    <property type="term" value="C:Golgi membrane"/>
    <property type="evidence" value="ECO:0007669"/>
    <property type="project" value="UniProtKB-SubCell"/>
</dbReference>
<reference evidence="10 11" key="1">
    <citation type="submission" date="2019-05" db="EMBL/GenBank/DDBJ databases">
        <title>Another draft genome of Portunus trituberculatus and its Hox gene families provides insights of decapod evolution.</title>
        <authorList>
            <person name="Jeong J.-H."/>
            <person name="Song I."/>
            <person name="Kim S."/>
            <person name="Choi T."/>
            <person name="Kim D."/>
            <person name="Ryu S."/>
            <person name="Kim W."/>
        </authorList>
    </citation>
    <scope>NUCLEOTIDE SEQUENCE [LARGE SCALE GENOMIC DNA]</scope>
    <source>
        <tissue evidence="10">Muscle</tissue>
    </source>
</reference>
<evidence type="ECO:0000256" key="7">
    <source>
        <dbReference type="ARBA" id="ARBA00023136"/>
    </source>
</evidence>
<keyword evidence="5" id="KW-1133">Transmembrane helix</keyword>
<comment type="caution">
    <text evidence="10">The sequence shown here is derived from an EMBL/GenBank/DDBJ whole genome shotgun (WGS) entry which is preliminary data.</text>
</comment>
<dbReference type="Pfam" id="PF03567">
    <property type="entry name" value="Sulfotransfer_2"/>
    <property type="match status" value="2"/>
</dbReference>
<organism evidence="10 11">
    <name type="scientific">Portunus trituberculatus</name>
    <name type="common">Swimming crab</name>
    <name type="synonym">Neptunus trituberculatus</name>
    <dbReference type="NCBI Taxonomy" id="210409"/>
    <lineage>
        <taxon>Eukaryota</taxon>
        <taxon>Metazoa</taxon>
        <taxon>Ecdysozoa</taxon>
        <taxon>Arthropoda</taxon>
        <taxon>Crustacea</taxon>
        <taxon>Multicrustacea</taxon>
        <taxon>Malacostraca</taxon>
        <taxon>Eumalacostraca</taxon>
        <taxon>Eucarida</taxon>
        <taxon>Decapoda</taxon>
        <taxon>Pleocyemata</taxon>
        <taxon>Brachyura</taxon>
        <taxon>Eubrachyura</taxon>
        <taxon>Portunoidea</taxon>
        <taxon>Portunidae</taxon>
        <taxon>Portuninae</taxon>
        <taxon>Portunus</taxon>
    </lineage>
</organism>
<dbReference type="EMBL" id="VSRR010023278">
    <property type="protein sequence ID" value="MPC65369.1"/>
    <property type="molecule type" value="Genomic_DNA"/>
</dbReference>
<evidence type="ECO:0000256" key="9">
    <source>
        <dbReference type="RuleBase" id="RU364020"/>
    </source>
</evidence>
<evidence type="ECO:0000256" key="8">
    <source>
        <dbReference type="ARBA" id="ARBA00023180"/>
    </source>
</evidence>
<dbReference type="Proteomes" id="UP000324222">
    <property type="component" value="Unassembled WGS sequence"/>
</dbReference>
<sequence length="298" mass="35099">MPSPDLNCESHIRIDVGSSSFRRVYQELKDLIPATHQPVEVMMVRHPLARLTSAYRDKFLDGNQLHKYNDEWRNITQSKDSWGTRFVKFWLPALISTGTLTQTAEFKEMLHKIREAYHRCTSHYVGQTEGILWRPSVQEKKIYGEQVMNTVYNMLHIGPYIGVINACMNTYSLTNAMEMCQNASFTFSQFLRHVVWTHEQGMPDVHWMTYTENCDPCRRRPDYILKLETVQEEINHLFHHVLGFGKKIILPVQHRSVGHSLDHTDSHYYANVSPKLMQRILHIYRHDFALFGYKHDVY</sequence>
<accession>A0A5B7H692</accession>
<keyword evidence="3 9" id="KW-0808">Transferase</keyword>
<name>A0A5B7H692_PORTR</name>
<evidence type="ECO:0000256" key="3">
    <source>
        <dbReference type="ARBA" id="ARBA00022679"/>
    </source>
</evidence>